<protein>
    <submittedName>
        <fullName evidence="2">GNAT family N-acetyltransferase</fullName>
    </submittedName>
</protein>
<evidence type="ECO:0000313" key="3">
    <source>
        <dbReference type="Proteomes" id="UP001240171"/>
    </source>
</evidence>
<dbReference type="RefSeq" id="WP_305024627.1">
    <property type="nucleotide sequence ID" value="NZ_JAUQTB010000007.1"/>
</dbReference>
<evidence type="ECO:0000313" key="2">
    <source>
        <dbReference type="EMBL" id="MDO7907419.1"/>
    </source>
</evidence>
<dbReference type="Gene3D" id="3.40.630.30">
    <property type="match status" value="1"/>
</dbReference>
<organism evidence="2 3">
    <name type="scientific">Paenibacillus lacisoli</name>
    <dbReference type="NCBI Taxonomy" id="3064525"/>
    <lineage>
        <taxon>Bacteria</taxon>
        <taxon>Bacillati</taxon>
        <taxon>Bacillota</taxon>
        <taxon>Bacilli</taxon>
        <taxon>Bacillales</taxon>
        <taxon>Paenibacillaceae</taxon>
        <taxon>Paenibacillus</taxon>
    </lineage>
</organism>
<accession>A0ABT9CFJ7</accession>
<dbReference type="Pfam" id="PF00583">
    <property type="entry name" value="Acetyltransf_1"/>
    <property type="match status" value="1"/>
</dbReference>
<dbReference type="EMBL" id="JAUQTB010000007">
    <property type="protein sequence ID" value="MDO7907419.1"/>
    <property type="molecule type" value="Genomic_DNA"/>
</dbReference>
<dbReference type="SUPFAM" id="SSF55729">
    <property type="entry name" value="Acyl-CoA N-acyltransferases (Nat)"/>
    <property type="match status" value="1"/>
</dbReference>
<reference evidence="2 3" key="1">
    <citation type="submission" date="2023-07" db="EMBL/GenBank/DDBJ databases">
        <title>Paenibacillus sp. JX-17 nov. isolated from soil.</title>
        <authorList>
            <person name="Wan Y."/>
            <person name="Liu B."/>
        </authorList>
    </citation>
    <scope>NUCLEOTIDE SEQUENCE [LARGE SCALE GENOMIC DNA]</scope>
    <source>
        <strain evidence="2 3">JX-17</strain>
    </source>
</reference>
<dbReference type="PROSITE" id="PS51186">
    <property type="entry name" value="GNAT"/>
    <property type="match status" value="1"/>
</dbReference>
<dbReference type="InterPro" id="IPR016181">
    <property type="entry name" value="Acyl_CoA_acyltransferase"/>
</dbReference>
<sequence>MKIVAEHSPQIVEQISSLLHDYNQQSNLSIPAYHKSKLILAAYEQDEFIGGITGQSVWGVLHIQLLGVVPSHRSRGIGASLLAAMEDQGRESGCKVSELTTMSWQAPSFYQKHGYHIVGEIKDVPAEGMSKLYLMKSLV</sequence>
<feature type="domain" description="N-acetyltransferase" evidence="1">
    <location>
        <begin position="2"/>
        <end position="139"/>
    </location>
</feature>
<dbReference type="Proteomes" id="UP001240171">
    <property type="component" value="Unassembled WGS sequence"/>
</dbReference>
<comment type="caution">
    <text evidence="2">The sequence shown here is derived from an EMBL/GenBank/DDBJ whole genome shotgun (WGS) entry which is preliminary data.</text>
</comment>
<evidence type="ECO:0000259" key="1">
    <source>
        <dbReference type="PROSITE" id="PS51186"/>
    </source>
</evidence>
<name>A0ABT9CFJ7_9BACL</name>
<keyword evidence="3" id="KW-1185">Reference proteome</keyword>
<gene>
    <name evidence="2" type="ORF">Q5741_13490</name>
</gene>
<dbReference type="InterPro" id="IPR000182">
    <property type="entry name" value="GNAT_dom"/>
</dbReference>
<proteinExistence type="predicted"/>
<dbReference type="CDD" id="cd04301">
    <property type="entry name" value="NAT_SF"/>
    <property type="match status" value="1"/>
</dbReference>